<feature type="region of interest" description="Disordered" evidence="1">
    <location>
        <begin position="358"/>
        <end position="380"/>
    </location>
</feature>
<dbReference type="Pfam" id="PF09700">
    <property type="entry name" value="Cas_Cmr3"/>
    <property type="match status" value="2"/>
</dbReference>
<dbReference type="Proteomes" id="UP000199021">
    <property type="component" value="Unassembled WGS sequence"/>
</dbReference>
<evidence type="ECO:0000256" key="1">
    <source>
        <dbReference type="SAM" id="MobiDB-lite"/>
    </source>
</evidence>
<reference evidence="3" key="1">
    <citation type="submission" date="2016-10" db="EMBL/GenBank/DDBJ databases">
        <authorList>
            <person name="Varghese N."/>
            <person name="Submissions S."/>
        </authorList>
    </citation>
    <scope>NUCLEOTIDE SEQUENCE [LARGE SCALE GENOMIC DNA]</scope>
    <source>
        <strain evidence="3">DSM 24740</strain>
    </source>
</reference>
<keyword evidence="3" id="KW-1185">Reference proteome</keyword>
<dbReference type="InterPro" id="IPR019117">
    <property type="entry name" value="CRISPR-assoc_protein_Cmr3"/>
</dbReference>
<sequence>MSSPNYYTITLTPESRFFFGSEITFGQSGEQKRRRSYLVKSEVLPQQTSLLGMLRYELLRENSLLAPYDTNDNRQQAAEALVGTTGFVVDDKPDYGVIDALSPLLLTDGKQRWVPEPLDDGAYENKDKKTTNAFCWQKTKSGNWKLKHYNPKAPRYARFVREDGRFAHDLDDCFSSVTLVGNRISNRLYRPGESSEEDEEGLFRQTFRSACKTLPVNEDNPPAFSFVFRVAIKGNVLDAFLTNEGAANEVGAYAERSRGTDAEERKKARLVFLGAERSAFLMTVAVANDLNLVPTPTYRTNTKSLSGTARIVLTSDAFLPEKLFAKCRDHPDYFLMANVKTFRFLSSRLDNTTSFASLRRSETKDDTETTTENQTKKGRRRESDLFQLAERGGVLLVPTEQADTVVQQIENQTAFHTIGYNHCAVASITPKA</sequence>
<name>A0A1H9HC03_9BACT</name>
<dbReference type="STRING" id="478744.SAMN05444359_11299"/>
<accession>A0A1H9HC03</accession>
<evidence type="ECO:0000313" key="2">
    <source>
        <dbReference type="EMBL" id="SEQ59879.1"/>
    </source>
</evidence>
<dbReference type="EMBL" id="FOFB01000012">
    <property type="protein sequence ID" value="SEQ59879.1"/>
    <property type="molecule type" value="Genomic_DNA"/>
</dbReference>
<dbReference type="RefSeq" id="WP_090168852.1">
    <property type="nucleotide sequence ID" value="NZ_FOFB01000012.1"/>
</dbReference>
<proteinExistence type="predicted"/>
<dbReference type="InParanoid" id="A0A1H9HC03"/>
<evidence type="ECO:0000313" key="3">
    <source>
        <dbReference type="Proteomes" id="UP000199021"/>
    </source>
</evidence>
<organism evidence="2 3">
    <name type="scientific">Neolewinella agarilytica</name>
    <dbReference type="NCBI Taxonomy" id="478744"/>
    <lineage>
        <taxon>Bacteria</taxon>
        <taxon>Pseudomonadati</taxon>
        <taxon>Bacteroidota</taxon>
        <taxon>Saprospiria</taxon>
        <taxon>Saprospirales</taxon>
        <taxon>Lewinellaceae</taxon>
        <taxon>Neolewinella</taxon>
    </lineage>
</organism>
<dbReference type="OrthoDB" id="1011615at2"/>
<gene>
    <name evidence="2" type="ORF">SAMN05444359_11299</name>
</gene>
<dbReference type="AlphaFoldDB" id="A0A1H9HC03"/>
<protein>
    <submittedName>
        <fullName evidence="2">CRISPR-associated protein (Cas_Cmr3)</fullName>
    </submittedName>
</protein>